<evidence type="ECO:0008006" key="3">
    <source>
        <dbReference type="Google" id="ProtNLM"/>
    </source>
</evidence>
<name>A0ABP7PHI5_9ACTN</name>
<dbReference type="NCBIfam" id="TIGR03931">
    <property type="entry name" value="T7SS_Rv3446c"/>
    <property type="match status" value="1"/>
</dbReference>
<sequence length="378" mass="39411">MDGPDGVAALTAGMTALRLGPDTTTIGCPSAWGRPRRGRLHQAVRAVCPWGRLVPRALLIAASHADAATSSVVVIEALLVPGERPGEHPDPWCAQLVSRAGPSWRIERSDAGELGTGTAGPGEIPAELTAFAGSAEVILVDGPGDGLTDALRSALPGARVACVDRALVERHGHRWLPPEPVDFAFPDPPIAPARRVPRAALAVAVAVLLAVVAAGLVARWPRPAAVAESPLRMIGPASVEIPADWRRTELSGDRPDDGRGLRAVFADDTDGRRLIVVVTALRAGADRESVAQSLANRIAQRGDDVVVEFAAASSYGGRDVISYREAPESGPAVRWYVVVDGGLQVSVGCQDGSGGDRIDPECARAVGSVRAHEPVSPR</sequence>
<protein>
    <recommendedName>
        <fullName evidence="3">Type VII secretion-associated protein</fullName>
    </recommendedName>
</protein>
<dbReference type="InterPro" id="IPR023840">
    <property type="entry name" value="T7SS_Rv3446c"/>
</dbReference>
<reference evidence="2" key="1">
    <citation type="journal article" date="2019" name="Int. J. Syst. Evol. Microbiol.">
        <title>The Global Catalogue of Microorganisms (GCM) 10K type strain sequencing project: providing services to taxonomists for standard genome sequencing and annotation.</title>
        <authorList>
            <consortium name="The Broad Institute Genomics Platform"/>
            <consortium name="The Broad Institute Genome Sequencing Center for Infectious Disease"/>
            <person name="Wu L."/>
            <person name="Ma J."/>
        </authorList>
    </citation>
    <scope>NUCLEOTIDE SEQUENCE [LARGE SCALE GENOMIC DNA]</scope>
    <source>
        <strain evidence="2">JCM 16923</strain>
    </source>
</reference>
<dbReference type="EMBL" id="BAAAZW010000008">
    <property type="protein sequence ID" value="GAA3965737.1"/>
    <property type="molecule type" value="Genomic_DNA"/>
</dbReference>
<proteinExistence type="predicted"/>
<gene>
    <name evidence="1" type="ORF">GCM10022231_28150</name>
</gene>
<organism evidence="1 2">
    <name type="scientific">Gordonia caeni</name>
    <dbReference type="NCBI Taxonomy" id="1007097"/>
    <lineage>
        <taxon>Bacteria</taxon>
        <taxon>Bacillati</taxon>
        <taxon>Actinomycetota</taxon>
        <taxon>Actinomycetes</taxon>
        <taxon>Mycobacteriales</taxon>
        <taxon>Gordoniaceae</taxon>
        <taxon>Gordonia</taxon>
    </lineage>
</organism>
<keyword evidence="2" id="KW-1185">Reference proteome</keyword>
<evidence type="ECO:0000313" key="1">
    <source>
        <dbReference type="EMBL" id="GAA3965737.1"/>
    </source>
</evidence>
<accession>A0ABP7PHI5</accession>
<evidence type="ECO:0000313" key="2">
    <source>
        <dbReference type="Proteomes" id="UP001418444"/>
    </source>
</evidence>
<comment type="caution">
    <text evidence="1">The sequence shown here is derived from an EMBL/GenBank/DDBJ whole genome shotgun (WGS) entry which is preliminary data.</text>
</comment>
<dbReference type="Proteomes" id="UP001418444">
    <property type="component" value="Unassembled WGS sequence"/>
</dbReference>